<gene>
    <name evidence="1" type="ORF">PTTW11_10758</name>
</gene>
<accession>A0A6S6WFK6</accession>
<protein>
    <submittedName>
        <fullName evidence="1">Uncharacterized protein</fullName>
    </submittedName>
</protein>
<dbReference type="Proteomes" id="UP000472372">
    <property type="component" value="Chromosome 11"/>
</dbReference>
<evidence type="ECO:0000313" key="2">
    <source>
        <dbReference type="Proteomes" id="UP000472372"/>
    </source>
</evidence>
<organism evidence="1 2">
    <name type="scientific">Pyrenophora teres f. teres</name>
    <dbReference type="NCBI Taxonomy" id="97479"/>
    <lineage>
        <taxon>Eukaryota</taxon>
        <taxon>Fungi</taxon>
        <taxon>Dikarya</taxon>
        <taxon>Ascomycota</taxon>
        <taxon>Pezizomycotina</taxon>
        <taxon>Dothideomycetes</taxon>
        <taxon>Pleosporomycetidae</taxon>
        <taxon>Pleosporales</taxon>
        <taxon>Pleosporineae</taxon>
        <taxon>Pleosporaceae</taxon>
        <taxon>Pyrenophora</taxon>
    </lineage>
</organism>
<dbReference type="AlphaFoldDB" id="A0A6S6WFK6"/>
<name>A0A6S6WFK6_9PLEO</name>
<proteinExistence type="predicted"/>
<evidence type="ECO:0000313" key="1">
    <source>
        <dbReference type="EMBL" id="CAE7215940.1"/>
    </source>
</evidence>
<reference evidence="1" key="1">
    <citation type="submission" date="2021-02" db="EMBL/GenBank/DDBJ databases">
        <authorList>
            <person name="Syme A R."/>
            <person name="Syme A R."/>
            <person name="Moolhuijzen P."/>
        </authorList>
    </citation>
    <scope>NUCLEOTIDE SEQUENCE</scope>
    <source>
        <strain evidence="1">W1-1</strain>
    </source>
</reference>
<dbReference type="EMBL" id="HG992987">
    <property type="protein sequence ID" value="CAE7215940.1"/>
    <property type="molecule type" value="Genomic_DNA"/>
</dbReference>
<sequence length="87" mass="9753">MNQISGENGTSRILALAQSILSQAGLIDRHLRDHILPKPSLLERDLKCITRICDPYRSFEASQRKRANSRSHGRPFCRVLSSACPGH</sequence>